<dbReference type="Pfam" id="PF02089">
    <property type="entry name" value="Palm_thioest"/>
    <property type="match status" value="1"/>
</dbReference>
<evidence type="ECO:0000256" key="1">
    <source>
        <dbReference type="ARBA" id="ARBA00010758"/>
    </source>
</evidence>
<evidence type="ECO:0000256" key="5">
    <source>
        <dbReference type="ARBA" id="ARBA00023180"/>
    </source>
</evidence>
<feature type="chain" id="PRO_5020680606" description="palmitoyl-protein hydrolase" evidence="6">
    <location>
        <begin position="19"/>
        <end position="352"/>
    </location>
</feature>
<evidence type="ECO:0000313" key="7">
    <source>
        <dbReference type="EMBL" id="TKA47778.1"/>
    </source>
</evidence>
<dbReference type="PANTHER" id="PTHR11247">
    <property type="entry name" value="PALMITOYL-PROTEIN THIOESTERASE/DOLICHYLDIPHOSPHATASE 1"/>
    <property type="match status" value="1"/>
</dbReference>
<reference evidence="7 8" key="1">
    <citation type="submission" date="2017-03" db="EMBL/GenBank/DDBJ databases">
        <title>Genomes of endolithic fungi from Antarctica.</title>
        <authorList>
            <person name="Coleine C."/>
            <person name="Masonjones S."/>
            <person name="Stajich J.E."/>
        </authorList>
    </citation>
    <scope>NUCLEOTIDE SEQUENCE [LARGE SCALE GENOMIC DNA]</scope>
    <source>
        <strain evidence="7 8">CCFEE 5311</strain>
    </source>
</reference>
<dbReference type="AlphaFoldDB" id="A0A4U0VFH4"/>
<organism evidence="7 8">
    <name type="scientific">Friedmanniomyces endolithicus</name>
    <dbReference type="NCBI Taxonomy" id="329885"/>
    <lineage>
        <taxon>Eukaryota</taxon>
        <taxon>Fungi</taxon>
        <taxon>Dikarya</taxon>
        <taxon>Ascomycota</taxon>
        <taxon>Pezizomycotina</taxon>
        <taxon>Dothideomycetes</taxon>
        <taxon>Dothideomycetidae</taxon>
        <taxon>Mycosphaerellales</taxon>
        <taxon>Teratosphaeriaceae</taxon>
        <taxon>Friedmanniomyces</taxon>
    </lineage>
</organism>
<evidence type="ECO:0000256" key="2">
    <source>
        <dbReference type="ARBA" id="ARBA00012423"/>
    </source>
</evidence>
<dbReference type="PANTHER" id="PTHR11247:SF8">
    <property type="entry name" value="PALMITOYL-PROTEIN THIOESTERASE 1"/>
    <property type="match status" value="1"/>
</dbReference>
<dbReference type="SUPFAM" id="SSF53474">
    <property type="entry name" value="alpha/beta-Hydrolases"/>
    <property type="match status" value="1"/>
</dbReference>
<gene>
    <name evidence="7" type="ORF">B0A54_02152</name>
</gene>
<keyword evidence="5" id="KW-0325">Glycoprotein</keyword>
<dbReference type="GO" id="GO:0008474">
    <property type="term" value="F:palmitoyl-(protein) hydrolase activity"/>
    <property type="evidence" value="ECO:0007669"/>
    <property type="project" value="UniProtKB-EC"/>
</dbReference>
<comment type="similarity">
    <text evidence="1">Belongs to the palmitoyl-protein thioesterase family.</text>
</comment>
<dbReference type="EMBL" id="NAJP01000005">
    <property type="protein sequence ID" value="TKA47778.1"/>
    <property type="molecule type" value="Genomic_DNA"/>
</dbReference>
<evidence type="ECO:0000256" key="6">
    <source>
        <dbReference type="SAM" id="SignalP"/>
    </source>
</evidence>
<dbReference type="Proteomes" id="UP000310066">
    <property type="component" value="Unassembled WGS sequence"/>
</dbReference>
<dbReference type="InterPro" id="IPR029058">
    <property type="entry name" value="AB_hydrolase_fold"/>
</dbReference>
<feature type="signal peptide" evidence="6">
    <location>
        <begin position="1"/>
        <end position="18"/>
    </location>
</feature>
<sequence length="352" mass="38515">MHLLTLLSLLTLLTFSTALPSPPPSPPKSLPLLIWHGLGDRYDADGLHTVGTLANKIHPGTHIYYIRLDDDGSADRSASFFGNVSAQVAKVCEDIKADPQLAQSLDEKGGIRVDALGFSQGGQFLRGLVERCEGLSVRSLMTFGSQHNGISEFQTCGSYDFVCKGAVALVKGNAWTEYVQGRVVPAQYYRTVNETTGAASEGYLEGSGFLADVNNERSVKRGEYVERIAALERFVMWVFEEDKTVIPKESGWFAEVNGTDGVVTGLRERAMYKEDWLGLRRLDEKGGLVFKSTPGGHMDLNEGILAEAFGEYFGPETSEKGARLMPQIGLVGDAPVLREQGMLLDESKIYLH</sequence>
<evidence type="ECO:0000256" key="4">
    <source>
        <dbReference type="ARBA" id="ARBA00022801"/>
    </source>
</evidence>
<accession>A0A4U0VFH4</accession>
<dbReference type="STRING" id="329885.A0A4U0VFH4"/>
<comment type="caution">
    <text evidence="7">The sequence shown here is derived from an EMBL/GenBank/DDBJ whole genome shotgun (WGS) entry which is preliminary data.</text>
</comment>
<dbReference type="EC" id="3.1.2.22" evidence="2"/>
<keyword evidence="3 6" id="KW-0732">Signal</keyword>
<dbReference type="OrthoDB" id="10263094at2759"/>
<protein>
    <recommendedName>
        <fullName evidence="2">palmitoyl-protein hydrolase</fullName>
        <ecNumber evidence="2">3.1.2.22</ecNumber>
    </recommendedName>
</protein>
<proteinExistence type="inferred from homology"/>
<dbReference type="Gene3D" id="3.40.50.1820">
    <property type="entry name" value="alpha/beta hydrolase"/>
    <property type="match status" value="1"/>
</dbReference>
<evidence type="ECO:0000256" key="3">
    <source>
        <dbReference type="ARBA" id="ARBA00022729"/>
    </source>
</evidence>
<keyword evidence="4" id="KW-0378">Hydrolase</keyword>
<evidence type="ECO:0000313" key="8">
    <source>
        <dbReference type="Proteomes" id="UP000310066"/>
    </source>
</evidence>
<name>A0A4U0VFH4_9PEZI</name>
<dbReference type="FunFam" id="3.40.50.1820:FF:000107">
    <property type="entry name" value="Palmitoyl-protein thioesterase 1"/>
    <property type="match status" value="1"/>
</dbReference>